<dbReference type="Pfam" id="PF00069">
    <property type="entry name" value="Pkinase"/>
    <property type="match status" value="1"/>
</dbReference>
<keyword evidence="2" id="KW-0808">Transferase</keyword>
<dbReference type="SMART" id="SM00220">
    <property type="entry name" value="S_TKc"/>
    <property type="match status" value="1"/>
</dbReference>
<dbReference type="PROSITE" id="PS00107">
    <property type="entry name" value="PROTEIN_KINASE_ATP"/>
    <property type="match status" value="1"/>
</dbReference>
<keyword evidence="3 6" id="KW-0547">Nucleotide-binding</keyword>
<keyword evidence="4 9" id="KW-0418">Kinase</keyword>
<evidence type="ECO:0000256" key="1">
    <source>
        <dbReference type="ARBA" id="ARBA00022527"/>
    </source>
</evidence>
<dbReference type="GO" id="GO:0007165">
    <property type="term" value="P:signal transduction"/>
    <property type="evidence" value="ECO:0007669"/>
    <property type="project" value="TreeGrafter"/>
</dbReference>
<evidence type="ECO:0000259" key="8">
    <source>
        <dbReference type="PROSITE" id="PS50011"/>
    </source>
</evidence>
<evidence type="ECO:0000313" key="10">
    <source>
        <dbReference type="Proteomes" id="UP000188320"/>
    </source>
</evidence>
<sequence>MYEGKLEIKYTIAKRILEDDNRAEGTRPVNSYRAAEFSEDSESEYDSDSSCGSENQQIKPFQLNQYKIEKILGKGSYGTVYLGHDILSGTQYAIKKMTKAILRKQDQACLLKQRQEKRLHDTESAPPRFKAAGMKNMNFSELKHVLEEQKENEKKDEFYLIRNELAVMKRLDHENVIRLHEVINDPIHDKLYMDIKPDNLLLNKYRVLKISDFGESRIIDELSNKKQSPGTPAFSAPELLGESDARVDPYSSDVWALGVTLYCITQGQLPFPGNSIIEISDSIKNDLQFSVSASDELKDLITSMLKINIDERISLDQMRVGAQNTLV</sequence>
<evidence type="ECO:0000256" key="6">
    <source>
        <dbReference type="PROSITE-ProRule" id="PRU10141"/>
    </source>
</evidence>
<evidence type="ECO:0000313" key="9">
    <source>
        <dbReference type="EMBL" id="OMH83966.1"/>
    </source>
</evidence>
<dbReference type="PROSITE" id="PS50011">
    <property type="entry name" value="PROTEIN_KINASE_DOM"/>
    <property type="match status" value="1"/>
</dbReference>
<dbReference type="GO" id="GO:0005524">
    <property type="term" value="F:ATP binding"/>
    <property type="evidence" value="ECO:0007669"/>
    <property type="project" value="UniProtKB-UniRule"/>
</dbReference>
<dbReference type="PANTHER" id="PTHR43895">
    <property type="entry name" value="CALCIUM/CALMODULIN-DEPENDENT PROTEIN KINASE KINASE-RELATED"/>
    <property type="match status" value="1"/>
</dbReference>
<evidence type="ECO:0000256" key="2">
    <source>
        <dbReference type="ARBA" id="ARBA00022679"/>
    </source>
</evidence>
<feature type="binding site" evidence="6">
    <location>
        <position position="96"/>
    </location>
    <ligand>
        <name>ATP</name>
        <dbReference type="ChEBI" id="CHEBI:30616"/>
    </ligand>
</feature>
<dbReference type="OrthoDB" id="68483at2759"/>
<accession>A0A1R1PSJ7</accession>
<evidence type="ECO:0000256" key="3">
    <source>
        <dbReference type="ARBA" id="ARBA00022741"/>
    </source>
</evidence>
<protein>
    <submittedName>
        <fullName evidence="9">Serine/threonine-protein kinase ppk34</fullName>
    </submittedName>
</protein>
<feature type="domain" description="Protein kinase" evidence="8">
    <location>
        <begin position="66"/>
        <end position="326"/>
    </location>
</feature>
<keyword evidence="5 6" id="KW-0067">ATP-binding</keyword>
<feature type="region of interest" description="Disordered" evidence="7">
    <location>
        <begin position="23"/>
        <end position="54"/>
    </location>
</feature>
<dbReference type="Gene3D" id="3.30.200.20">
    <property type="entry name" value="Phosphorylase Kinase, domain 1"/>
    <property type="match status" value="2"/>
</dbReference>
<dbReference type="InterPro" id="IPR000719">
    <property type="entry name" value="Prot_kinase_dom"/>
</dbReference>
<evidence type="ECO:0000256" key="5">
    <source>
        <dbReference type="ARBA" id="ARBA00022840"/>
    </source>
</evidence>
<feature type="compositionally biased region" description="Acidic residues" evidence="7">
    <location>
        <begin position="37"/>
        <end position="47"/>
    </location>
</feature>
<name>A0A1R1PSJ7_ZANCU</name>
<dbReference type="PANTHER" id="PTHR43895:SF150">
    <property type="entry name" value="SERINE_THREONINE-PROTEIN KINASE STK11"/>
    <property type="match status" value="1"/>
</dbReference>
<dbReference type="EMBL" id="LSSK01000277">
    <property type="protein sequence ID" value="OMH83966.1"/>
    <property type="molecule type" value="Genomic_DNA"/>
</dbReference>
<dbReference type="InterPro" id="IPR017441">
    <property type="entry name" value="Protein_kinase_ATP_BS"/>
</dbReference>
<dbReference type="SUPFAM" id="SSF56112">
    <property type="entry name" value="Protein kinase-like (PK-like)"/>
    <property type="match status" value="1"/>
</dbReference>
<proteinExistence type="predicted"/>
<dbReference type="Gene3D" id="1.10.510.10">
    <property type="entry name" value="Transferase(Phosphotransferase) domain 1"/>
    <property type="match status" value="1"/>
</dbReference>
<gene>
    <name evidence="9" type="ORF">AX774_g2513</name>
</gene>
<reference evidence="10" key="1">
    <citation type="submission" date="2017-01" db="EMBL/GenBank/DDBJ databases">
        <authorList>
            <person name="Wang Y."/>
            <person name="White M."/>
            <person name="Kvist S."/>
            <person name="Moncalvo J.-M."/>
        </authorList>
    </citation>
    <scope>NUCLEOTIDE SEQUENCE [LARGE SCALE GENOMIC DNA]</scope>
    <source>
        <strain evidence="10">COL-18-3</strain>
    </source>
</reference>
<organism evidence="9 10">
    <name type="scientific">Zancudomyces culisetae</name>
    <name type="common">Gut fungus</name>
    <name type="synonym">Smittium culisetae</name>
    <dbReference type="NCBI Taxonomy" id="1213189"/>
    <lineage>
        <taxon>Eukaryota</taxon>
        <taxon>Fungi</taxon>
        <taxon>Fungi incertae sedis</taxon>
        <taxon>Zoopagomycota</taxon>
        <taxon>Kickxellomycotina</taxon>
        <taxon>Harpellomycetes</taxon>
        <taxon>Harpellales</taxon>
        <taxon>Legeriomycetaceae</taxon>
        <taxon>Zancudomyces</taxon>
    </lineage>
</organism>
<evidence type="ECO:0000256" key="7">
    <source>
        <dbReference type="SAM" id="MobiDB-lite"/>
    </source>
</evidence>
<keyword evidence="1" id="KW-0723">Serine/threonine-protein kinase</keyword>
<dbReference type="AlphaFoldDB" id="A0A1R1PSJ7"/>
<dbReference type="InterPro" id="IPR011009">
    <property type="entry name" value="Kinase-like_dom_sf"/>
</dbReference>
<dbReference type="GO" id="GO:0004674">
    <property type="term" value="F:protein serine/threonine kinase activity"/>
    <property type="evidence" value="ECO:0007669"/>
    <property type="project" value="UniProtKB-KW"/>
</dbReference>
<keyword evidence="10" id="KW-1185">Reference proteome</keyword>
<evidence type="ECO:0000256" key="4">
    <source>
        <dbReference type="ARBA" id="ARBA00022777"/>
    </source>
</evidence>
<dbReference type="Proteomes" id="UP000188320">
    <property type="component" value="Unassembled WGS sequence"/>
</dbReference>
<comment type="caution">
    <text evidence="9">The sequence shown here is derived from an EMBL/GenBank/DDBJ whole genome shotgun (WGS) entry which is preliminary data.</text>
</comment>